<dbReference type="AlphaFoldDB" id="L0DXY7"/>
<name>L0DXY7_THIND</name>
<keyword evidence="2" id="KW-1185">Reference proteome</keyword>
<proteinExistence type="predicted"/>
<dbReference type="PATRIC" id="fig|1255043.3.peg.2251"/>
<reference evidence="1" key="1">
    <citation type="submission" date="2015-12" db="EMBL/GenBank/DDBJ databases">
        <authorList>
            <person name="Tikhonova T.V."/>
            <person name="Pavlov A.R."/>
            <person name="Beletsky A.V."/>
            <person name="Mardanov A.V."/>
            <person name="Sorokin D.Y."/>
            <person name="Ravin N.V."/>
            <person name="Popov V.O."/>
        </authorList>
    </citation>
    <scope>NUCLEOTIDE SEQUENCE</scope>
    <source>
        <strain evidence="1">DSM 14787</strain>
    </source>
</reference>
<dbReference type="HOGENOM" id="CLU_3259151_0_0_6"/>
<dbReference type="Proteomes" id="UP000010809">
    <property type="component" value="Chromosome"/>
</dbReference>
<evidence type="ECO:0000313" key="1">
    <source>
        <dbReference type="EMBL" id="AGA33888.1"/>
    </source>
</evidence>
<accession>L0DXY7</accession>
<organism evidence="1 2">
    <name type="scientific">Thioalkalivibrio nitratireducens (strain DSM 14787 / UNIQEM 213 / ALEN2)</name>
    <dbReference type="NCBI Taxonomy" id="1255043"/>
    <lineage>
        <taxon>Bacteria</taxon>
        <taxon>Pseudomonadati</taxon>
        <taxon>Pseudomonadota</taxon>
        <taxon>Gammaproteobacteria</taxon>
        <taxon>Chromatiales</taxon>
        <taxon>Ectothiorhodospiraceae</taxon>
        <taxon>Thioalkalivibrio</taxon>
    </lineage>
</organism>
<protein>
    <submittedName>
        <fullName evidence="1">Uncharacterized protein</fullName>
    </submittedName>
</protein>
<dbReference type="STRING" id="1255043.TVNIR_2232"/>
<gene>
    <name evidence="1" type="ordered locus">TVNIR_2232</name>
</gene>
<dbReference type="EMBL" id="CP003989">
    <property type="protein sequence ID" value="AGA33888.1"/>
    <property type="molecule type" value="Genomic_DNA"/>
</dbReference>
<dbReference type="KEGG" id="tni:TVNIR_2232"/>
<evidence type="ECO:0000313" key="2">
    <source>
        <dbReference type="Proteomes" id="UP000010809"/>
    </source>
</evidence>
<sequence length="42" mass="4916">MSLTREPFKPLNSNHFLRQQRGISLAMFDFFGIPLAIPRRVL</sequence>